<protein>
    <submittedName>
        <fullName evidence="1">DUF2190 family protein</fullName>
    </submittedName>
</protein>
<sequence>MATNYIQPGDILDLTAPAGGVTSGGGYVIGGLFVIALGSAEAGDGFRGKVNGIMELPKVSAQAWAEGEAIYWDPNNAEATTASTAGNYLIGNATAAAANPSSTGMVRLNGVNTVAEA</sequence>
<reference evidence="1 2" key="1">
    <citation type="submission" date="2020-06" db="EMBL/GenBank/DDBJ databases">
        <title>Genome sequence of 2 isolates from Red Sea Mangroves.</title>
        <authorList>
            <person name="Sefrji F."/>
            <person name="Michoud G."/>
            <person name="Merlino G."/>
            <person name="Daffonchio D."/>
        </authorList>
    </citation>
    <scope>NUCLEOTIDE SEQUENCE [LARGE SCALE GENOMIC DNA]</scope>
    <source>
        <strain evidence="1 2">R1DC25</strain>
    </source>
</reference>
<dbReference type="AlphaFoldDB" id="A0A7S8C634"/>
<keyword evidence="2" id="KW-1185">Reference proteome</keyword>
<dbReference type="Proteomes" id="UP000593594">
    <property type="component" value="Chromosome"/>
</dbReference>
<dbReference type="Pfam" id="PF09956">
    <property type="entry name" value="Phage_cement_2"/>
    <property type="match status" value="1"/>
</dbReference>
<dbReference type="PIRSF" id="PIRSF030771">
    <property type="entry name" value="UCP030771"/>
    <property type="match status" value="1"/>
</dbReference>
<gene>
    <name evidence="1" type="ORF">HW532_15670</name>
</gene>
<accession>A0A7S8C634</accession>
<evidence type="ECO:0000313" key="1">
    <source>
        <dbReference type="EMBL" id="QPC44001.1"/>
    </source>
</evidence>
<evidence type="ECO:0000313" key="2">
    <source>
        <dbReference type="Proteomes" id="UP000593594"/>
    </source>
</evidence>
<dbReference type="EMBL" id="CP058214">
    <property type="protein sequence ID" value="QPC44001.1"/>
    <property type="molecule type" value="Genomic_DNA"/>
</dbReference>
<dbReference type="InterPro" id="IPR011231">
    <property type="entry name" value="Phage_VT1-Sakai_H0018"/>
</dbReference>
<organism evidence="1 2">
    <name type="scientific">Kaustia mangrovi</name>
    <dbReference type="NCBI Taxonomy" id="2593653"/>
    <lineage>
        <taxon>Bacteria</taxon>
        <taxon>Pseudomonadati</taxon>
        <taxon>Pseudomonadota</taxon>
        <taxon>Alphaproteobacteria</taxon>
        <taxon>Hyphomicrobiales</taxon>
        <taxon>Parvibaculaceae</taxon>
        <taxon>Kaustia</taxon>
    </lineage>
</organism>
<name>A0A7S8C634_9HYPH</name>
<proteinExistence type="predicted"/>
<dbReference type="KEGG" id="kmn:HW532_15670"/>
<dbReference type="RefSeq" id="WP_213161364.1">
    <property type="nucleotide sequence ID" value="NZ_CP058214.1"/>
</dbReference>